<dbReference type="InterPro" id="IPR000843">
    <property type="entry name" value="HTH_LacI"/>
</dbReference>
<dbReference type="AlphaFoldDB" id="A0A0L8C6F4"/>
<dbReference type="Gene3D" id="1.10.260.40">
    <property type="entry name" value="lambda repressor-like DNA-binding domains"/>
    <property type="match status" value="1"/>
</dbReference>
<dbReference type="Pfam" id="PF00356">
    <property type="entry name" value="LacI"/>
    <property type="match status" value="1"/>
</dbReference>
<accession>A0A0L8C6F4</accession>
<feature type="domain" description="HTH lacI-type" evidence="4">
    <location>
        <begin position="14"/>
        <end position="68"/>
    </location>
</feature>
<dbReference type="GO" id="GO:0000976">
    <property type="term" value="F:transcription cis-regulatory region binding"/>
    <property type="evidence" value="ECO:0007669"/>
    <property type="project" value="TreeGrafter"/>
</dbReference>
<evidence type="ECO:0000313" key="5">
    <source>
        <dbReference type="EMBL" id="KOF22369.1"/>
    </source>
</evidence>
<dbReference type="InterPro" id="IPR001761">
    <property type="entry name" value="Peripla_BP/Lac1_sug-bd_dom"/>
</dbReference>
<keyword evidence="1" id="KW-0805">Transcription regulation</keyword>
<evidence type="ECO:0000313" key="6">
    <source>
        <dbReference type="Proteomes" id="UP000037425"/>
    </source>
</evidence>
<organism evidence="5 6">
    <name type="scientific">Ensifer adhaerens</name>
    <name type="common">Sinorhizobium morelense</name>
    <dbReference type="NCBI Taxonomy" id="106592"/>
    <lineage>
        <taxon>Bacteria</taxon>
        <taxon>Pseudomonadati</taxon>
        <taxon>Pseudomonadota</taxon>
        <taxon>Alphaproteobacteria</taxon>
        <taxon>Hyphomicrobiales</taxon>
        <taxon>Rhizobiaceae</taxon>
        <taxon>Sinorhizobium/Ensifer group</taxon>
        <taxon>Ensifer</taxon>
    </lineage>
</organism>
<dbReference type="InterPro" id="IPR028082">
    <property type="entry name" value="Peripla_BP_I"/>
</dbReference>
<dbReference type="InterPro" id="IPR010982">
    <property type="entry name" value="Lambda_DNA-bd_dom_sf"/>
</dbReference>
<dbReference type="CDD" id="cd01392">
    <property type="entry name" value="HTH_LacI"/>
    <property type="match status" value="1"/>
</dbReference>
<evidence type="ECO:0000256" key="2">
    <source>
        <dbReference type="ARBA" id="ARBA00023125"/>
    </source>
</evidence>
<comment type="caution">
    <text evidence="5">The sequence shown here is derived from an EMBL/GenBank/DDBJ whole genome shotgun (WGS) entry which is preliminary data.</text>
</comment>
<dbReference type="PROSITE" id="PS50932">
    <property type="entry name" value="HTH_LACI_2"/>
    <property type="match status" value="1"/>
</dbReference>
<sequence>MIDQSKPLRKSQRVDLKTLAEELGLSQSTISRALRAHHSIPESTRRRVTTAAEKLGYSPNVRARGLATGRTEAIGLVFPLERLQLAQTNFVDVLTGISDVVTRRNYSLLLTPFSDNEQDVLRKLATSRTVDGIIITRPLVDDPRIPLLHDLGIPFVVHGRSDVDLPYSFIDIDNAAVFEKLGGLLLDYGHERIAVLNSFLRFRYANARREGYRRALEARGRVPDPDMMFETPMTEQAGYDLATALLSSENPPTAFLCGSVFLAQGVYRAVTERGLRVGQDVSVVCHDDGLRGIRPADFDPPLTSTFRSVREAGEHLADILINLVEANGNKEPIREIAEVDLILRDSVGLQKPRH</sequence>
<protein>
    <recommendedName>
        <fullName evidence="4">HTH lacI-type domain-containing protein</fullName>
    </recommendedName>
</protein>
<dbReference type="SUPFAM" id="SSF47413">
    <property type="entry name" value="lambda repressor-like DNA-binding domains"/>
    <property type="match status" value="1"/>
</dbReference>
<dbReference type="Pfam" id="PF00532">
    <property type="entry name" value="Peripla_BP_1"/>
    <property type="match status" value="1"/>
</dbReference>
<dbReference type="SMART" id="SM00354">
    <property type="entry name" value="HTH_LACI"/>
    <property type="match status" value="1"/>
</dbReference>
<dbReference type="CDD" id="cd20010">
    <property type="entry name" value="PBP1_AglR-like"/>
    <property type="match status" value="1"/>
</dbReference>
<dbReference type="PATRIC" id="fig|106592.7.peg.469"/>
<dbReference type="SUPFAM" id="SSF53822">
    <property type="entry name" value="Periplasmic binding protein-like I"/>
    <property type="match status" value="1"/>
</dbReference>
<gene>
    <name evidence="5" type="ORF">AC244_02190</name>
</gene>
<dbReference type="RefSeq" id="WP_053247171.1">
    <property type="nucleotide sequence ID" value="NZ_LGAP01000001.1"/>
</dbReference>
<name>A0A0L8C6F4_ENSAD</name>
<evidence type="ECO:0000259" key="4">
    <source>
        <dbReference type="PROSITE" id="PS50932"/>
    </source>
</evidence>
<proteinExistence type="predicted"/>
<dbReference type="GO" id="GO:0003700">
    <property type="term" value="F:DNA-binding transcription factor activity"/>
    <property type="evidence" value="ECO:0007669"/>
    <property type="project" value="TreeGrafter"/>
</dbReference>
<evidence type="ECO:0000256" key="1">
    <source>
        <dbReference type="ARBA" id="ARBA00023015"/>
    </source>
</evidence>
<keyword evidence="2" id="KW-0238">DNA-binding</keyword>
<reference evidence="6" key="1">
    <citation type="submission" date="2015-07" db="EMBL/GenBank/DDBJ databases">
        <title>Whole genome sequence of an Ensifer adhaerens strain isolated from a cave pool in the Wind Cave National Park.</title>
        <authorList>
            <person name="Eng W.W.H."/>
            <person name="Gan H.M."/>
            <person name="Barton H.A."/>
            <person name="Savka M.A."/>
        </authorList>
    </citation>
    <scope>NUCLEOTIDE SEQUENCE [LARGE SCALE GENOMIC DNA]</scope>
    <source>
        <strain evidence="6">SD006</strain>
    </source>
</reference>
<dbReference type="Proteomes" id="UP000037425">
    <property type="component" value="Unassembled WGS sequence"/>
</dbReference>
<dbReference type="PANTHER" id="PTHR30146">
    <property type="entry name" value="LACI-RELATED TRANSCRIPTIONAL REPRESSOR"/>
    <property type="match status" value="1"/>
</dbReference>
<keyword evidence="3" id="KW-0804">Transcription</keyword>
<dbReference type="PANTHER" id="PTHR30146:SF109">
    <property type="entry name" value="HTH-TYPE TRANSCRIPTIONAL REGULATOR GALS"/>
    <property type="match status" value="1"/>
</dbReference>
<dbReference type="EMBL" id="LGAP01000001">
    <property type="protein sequence ID" value="KOF22369.1"/>
    <property type="molecule type" value="Genomic_DNA"/>
</dbReference>
<evidence type="ECO:0000256" key="3">
    <source>
        <dbReference type="ARBA" id="ARBA00023163"/>
    </source>
</evidence>
<dbReference type="Gene3D" id="3.40.50.2300">
    <property type="match status" value="2"/>
</dbReference>
<dbReference type="OrthoDB" id="234496at2"/>